<dbReference type="RefSeq" id="WP_129314921.1">
    <property type="nucleotide sequence ID" value="NZ_CP197643.1"/>
</dbReference>
<dbReference type="InterPro" id="IPR038287">
    <property type="entry name" value="Cse2_sf"/>
</dbReference>
<dbReference type="EMBL" id="WOGT01000003">
    <property type="protein sequence ID" value="MUN54867.1"/>
    <property type="molecule type" value="Genomic_DNA"/>
</dbReference>
<dbReference type="InterPro" id="IPR013382">
    <property type="entry name" value="CRISPR-assoc_prot_Cse2"/>
</dbReference>
<dbReference type="Proteomes" id="UP000462152">
    <property type="component" value="Unassembled WGS sequence"/>
</dbReference>
<dbReference type="Pfam" id="PF09485">
    <property type="entry name" value="CRISPR_Cse2"/>
    <property type="match status" value="1"/>
</dbReference>
<gene>
    <name evidence="1" type="primary">casB</name>
    <name evidence="1" type="ORF">GMA10_06525</name>
</gene>
<dbReference type="AlphaFoldDB" id="A0A7K1LI52"/>
<protein>
    <submittedName>
        <fullName evidence="1">Type I-E CRISPR-associated protein Cse2/CasB</fullName>
    </submittedName>
</protein>
<dbReference type="OrthoDB" id="4808431at2"/>
<organism evidence="1 2">
    <name type="scientific">Rothia koreensis</name>
    <dbReference type="NCBI Taxonomy" id="592378"/>
    <lineage>
        <taxon>Bacteria</taxon>
        <taxon>Bacillati</taxon>
        <taxon>Actinomycetota</taxon>
        <taxon>Actinomycetes</taxon>
        <taxon>Micrococcales</taxon>
        <taxon>Micrococcaceae</taxon>
        <taxon>Rothia</taxon>
    </lineage>
</organism>
<name>A0A7K1LI52_9MICC</name>
<dbReference type="CDD" id="cd09731">
    <property type="entry name" value="Cse2_I-E"/>
    <property type="match status" value="1"/>
</dbReference>
<dbReference type="NCBIfam" id="TIGR02548">
    <property type="entry name" value="casB_cse2"/>
    <property type="match status" value="1"/>
</dbReference>
<reference evidence="1 2" key="1">
    <citation type="submission" date="2019-12" db="EMBL/GenBank/DDBJ databases">
        <authorList>
            <person name="Li J."/>
            <person name="Shi Y."/>
            <person name="Xu G."/>
            <person name="Xiao D."/>
            <person name="Ran X."/>
        </authorList>
    </citation>
    <scope>NUCLEOTIDE SEQUENCE [LARGE SCALE GENOMIC DNA]</scope>
    <source>
        <strain evidence="1 2">JCM 15915</strain>
    </source>
</reference>
<accession>A0A7K1LI52</accession>
<evidence type="ECO:0000313" key="1">
    <source>
        <dbReference type="EMBL" id="MUN54867.1"/>
    </source>
</evidence>
<evidence type="ECO:0000313" key="2">
    <source>
        <dbReference type="Proteomes" id="UP000462152"/>
    </source>
</evidence>
<dbReference type="Gene3D" id="1.10.520.40">
    <property type="entry name" value="CRISPR-associated protein Cse2"/>
    <property type="match status" value="1"/>
</dbReference>
<comment type="caution">
    <text evidence="1">The sequence shown here is derived from an EMBL/GenBank/DDBJ whole genome shotgun (WGS) entry which is preliminary data.</text>
</comment>
<keyword evidence="2" id="KW-1185">Reference proteome</keyword>
<sequence>MNERHTGMKPREFVRSRIRGLVAATEAGRTDVPARLAALRRGVGKMPGTDPSIWEVTLEGLDVPVSRANSSPTAEEWAAHLALTSFALHQQSISEPMQRSERTFGEAIRLLEAARGENGGGVRRRLDALVTASSGAEFQHHLGALIRMLRAERIGFDYPRFAAEITRFLNPRTRSRAQLEWARQYSRTTLAPVLAGNSTTTDQEQS</sequence>
<proteinExistence type="predicted"/>